<dbReference type="Gene3D" id="2.40.50.430">
    <property type="match status" value="1"/>
</dbReference>
<dbReference type="InterPro" id="IPR024826">
    <property type="entry name" value="DNA_pol_delta/II_ssu"/>
</dbReference>
<evidence type="ECO:0000256" key="8">
    <source>
        <dbReference type="ARBA" id="ARBA00023242"/>
    </source>
</evidence>
<evidence type="ECO:0000259" key="11">
    <source>
        <dbReference type="Pfam" id="PF18018"/>
    </source>
</evidence>
<evidence type="ECO:0000259" key="10">
    <source>
        <dbReference type="Pfam" id="PF04042"/>
    </source>
</evidence>
<keyword evidence="7" id="KW-0239">DNA-directed DNA polymerase</keyword>
<dbReference type="HOGENOM" id="CLU_021763_1_0_1"/>
<dbReference type="EC" id="2.7.7.7" evidence="3"/>
<evidence type="ECO:0000313" key="12">
    <source>
        <dbReference type="EMBL" id="KIO13262.1"/>
    </source>
</evidence>
<evidence type="ECO:0000256" key="4">
    <source>
        <dbReference type="ARBA" id="ARBA00022679"/>
    </source>
</evidence>
<dbReference type="OrthoDB" id="3763at2759"/>
<dbReference type="InParanoid" id="A0A0C3KUH2"/>
<dbReference type="InterPro" id="IPR007185">
    <property type="entry name" value="DNA_pol_a/d/e_bsu"/>
</dbReference>
<feature type="domain" description="DNA polymerase alpha/delta/epsilon subunit B" evidence="10">
    <location>
        <begin position="212"/>
        <end position="354"/>
    </location>
</feature>
<dbReference type="AlphaFoldDB" id="A0A0C3KUH2"/>
<dbReference type="STRING" id="870435.A0A0C3KUH2"/>
<reference evidence="12 13" key="1">
    <citation type="submission" date="2014-04" db="EMBL/GenBank/DDBJ databases">
        <authorList>
            <consortium name="DOE Joint Genome Institute"/>
            <person name="Kuo A."/>
            <person name="Kohler A."/>
            <person name="Costa M.D."/>
            <person name="Nagy L.G."/>
            <person name="Floudas D."/>
            <person name="Copeland A."/>
            <person name="Barry K.W."/>
            <person name="Cichocki N."/>
            <person name="Veneault-Fourrey C."/>
            <person name="LaButti K."/>
            <person name="Lindquist E.A."/>
            <person name="Lipzen A."/>
            <person name="Lundell T."/>
            <person name="Morin E."/>
            <person name="Murat C."/>
            <person name="Sun H."/>
            <person name="Tunlid A."/>
            <person name="Henrissat B."/>
            <person name="Grigoriev I.V."/>
            <person name="Hibbett D.S."/>
            <person name="Martin F."/>
            <person name="Nordberg H.P."/>
            <person name="Cantor M.N."/>
            <person name="Hua S.X."/>
        </authorList>
    </citation>
    <scope>NUCLEOTIDE SEQUENCE [LARGE SCALE GENOMIC DNA]</scope>
    <source>
        <strain evidence="12 13">Marx 270</strain>
    </source>
</reference>
<evidence type="ECO:0000313" key="13">
    <source>
        <dbReference type="Proteomes" id="UP000054217"/>
    </source>
</evidence>
<dbReference type="GO" id="GO:0006281">
    <property type="term" value="P:DNA repair"/>
    <property type="evidence" value="ECO:0007669"/>
    <property type="project" value="UniProtKB-ARBA"/>
</dbReference>
<evidence type="ECO:0000256" key="9">
    <source>
        <dbReference type="ARBA" id="ARBA00049244"/>
    </source>
</evidence>
<dbReference type="FunFam" id="2.40.50.430:FF:000002">
    <property type="entry name" value="DNA polymerase delta subunit"/>
    <property type="match status" value="1"/>
</dbReference>
<feature type="domain" description="DNA polymerase delta subunit OB-fold" evidence="11">
    <location>
        <begin position="45"/>
        <end position="177"/>
    </location>
</feature>
<dbReference type="GO" id="GO:0006273">
    <property type="term" value="P:lagging strand elongation"/>
    <property type="evidence" value="ECO:0007669"/>
    <property type="project" value="UniProtKB-ARBA"/>
</dbReference>
<comment type="subcellular location">
    <subcellularLocation>
        <location evidence="1">Nucleus</location>
    </subcellularLocation>
</comment>
<name>A0A0C3KUH2_PISTI</name>
<keyword evidence="13" id="KW-1185">Reference proteome</keyword>
<evidence type="ECO:0000256" key="6">
    <source>
        <dbReference type="ARBA" id="ARBA00022705"/>
    </source>
</evidence>
<dbReference type="Pfam" id="PF18018">
    <property type="entry name" value="DNA_pol_D_N"/>
    <property type="match status" value="1"/>
</dbReference>
<dbReference type="GO" id="GO:0043625">
    <property type="term" value="C:delta DNA polymerase complex"/>
    <property type="evidence" value="ECO:0007669"/>
    <property type="project" value="TreeGrafter"/>
</dbReference>
<dbReference type="EMBL" id="KN831946">
    <property type="protein sequence ID" value="KIO13262.1"/>
    <property type="molecule type" value="Genomic_DNA"/>
</dbReference>
<dbReference type="PANTHER" id="PTHR10416">
    <property type="entry name" value="DNA POLYMERASE DELTA SUBUNIT 2"/>
    <property type="match status" value="1"/>
</dbReference>
<evidence type="ECO:0000256" key="5">
    <source>
        <dbReference type="ARBA" id="ARBA00022695"/>
    </source>
</evidence>
<sequence>MSSTSAVAALPSHLQLTRCTSSLLPQTLTSPSFIIDTKNKSYRHQYSNMYFTRLAMLKQPVMDRASAKWKDLPGKPVFVRRVLDVVKSQLCWIIGTVYMDMPLKPNVLEDLGRDYSIPPPPPREKFHSEDDAVMLEDESGRVKLVGERLHSTRLVTGVIIAALGMETASGDFEVADICYPELAPFKEASLFGDDVDIMDVDGSSSAKDEYLAIVSGLSMGDPSSGEAQVQMLVEYLAGETGGPDDQKLASQVTRLIIAGNLFSRVWTDNGDEGDENRPRKYGSAAQAKFSTHPNVTLSVHLEDLASVLPVHVLPGGDDPAGVILPQQPFPLAMFGKAAEFETFRCETNPVWLRVECGRKSKSAMPMGTKSSTSSSRSVPLIRSVLVTSGQPVLDMYQYLPSPPSTHLSIACSSLKWRHLAPTAPDTLWCHPFRERDPFVLGETPDLYIVGCMPEFSTQLVGGESKDGKMSRKCRVVLVPNFSETGCLVLVNLRTLAVRCVNFAVAGMVAGGTNSSEEQASDMQEG</sequence>
<dbReference type="Proteomes" id="UP000054217">
    <property type="component" value="Unassembled WGS sequence"/>
</dbReference>
<keyword evidence="4" id="KW-0808">Transferase</keyword>
<dbReference type="Gene3D" id="3.60.21.50">
    <property type="match status" value="1"/>
</dbReference>
<keyword evidence="5" id="KW-0548">Nucleotidyltransferase</keyword>
<dbReference type="Pfam" id="PF04042">
    <property type="entry name" value="DNA_pol_E_B"/>
    <property type="match status" value="2"/>
</dbReference>
<accession>A0A0C3KUH2</accession>
<evidence type="ECO:0000256" key="7">
    <source>
        <dbReference type="ARBA" id="ARBA00022932"/>
    </source>
</evidence>
<proteinExistence type="inferred from homology"/>
<evidence type="ECO:0000256" key="1">
    <source>
        <dbReference type="ARBA" id="ARBA00004123"/>
    </source>
</evidence>
<dbReference type="GO" id="GO:0003887">
    <property type="term" value="F:DNA-directed DNA polymerase activity"/>
    <property type="evidence" value="ECO:0007669"/>
    <property type="project" value="UniProtKB-KW"/>
</dbReference>
<comment type="similarity">
    <text evidence="2">Belongs to the DNA polymerase delta/II small subunit family.</text>
</comment>
<protein>
    <recommendedName>
        <fullName evidence="3">DNA-directed DNA polymerase</fullName>
        <ecNumber evidence="3">2.7.7.7</ecNumber>
    </recommendedName>
</protein>
<keyword evidence="6" id="KW-0235">DNA replication</keyword>
<feature type="domain" description="DNA polymerase alpha/delta/epsilon subunit B" evidence="10">
    <location>
        <begin position="384"/>
        <end position="456"/>
    </location>
</feature>
<reference evidence="13" key="2">
    <citation type="submission" date="2015-01" db="EMBL/GenBank/DDBJ databases">
        <title>Evolutionary Origins and Diversification of the Mycorrhizal Mutualists.</title>
        <authorList>
            <consortium name="DOE Joint Genome Institute"/>
            <consortium name="Mycorrhizal Genomics Consortium"/>
            <person name="Kohler A."/>
            <person name="Kuo A."/>
            <person name="Nagy L.G."/>
            <person name="Floudas D."/>
            <person name="Copeland A."/>
            <person name="Barry K.W."/>
            <person name="Cichocki N."/>
            <person name="Veneault-Fourrey C."/>
            <person name="LaButti K."/>
            <person name="Lindquist E.A."/>
            <person name="Lipzen A."/>
            <person name="Lundell T."/>
            <person name="Morin E."/>
            <person name="Murat C."/>
            <person name="Riley R."/>
            <person name="Ohm R."/>
            <person name="Sun H."/>
            <person name="Tunlid A."/>
            <person name="Henrissat B."/>
            <person name="Grigoriev I.V."/>
            <person name="Hibbett D.S."/>
            <person name="Martin F."/>
        </authorList>
    </citation>
    <scope>NUCLEOTIDE SEQUENCE [LARGE SCALE GENOMIC DNA]</scope>
    <source>
        <strain evidence="13">Marx 270</strain>
    </source>
</reference>
<keyword evidence="8" id="KW-0539">Nucleus</keyword>
<organism evidence="12 13">
    <name type="scientific">Pisolithus tinctorius Marx 270</name>
    <dbReference type="NCBI Taxonomy" id="870435"/>
    <lineage>
        <taxon>Eukaryota</taxon>
        <taxon>Fungi</taxon>
        <taxon>Dikarya</taxon>
        <taxon>Basidiomycota</taxon>
        <taxon>Agaricomycotina</taxon>
        <taxon>Agaricomycetes</taxon>
        <taxon>Agaricomycetidae</taxon>
        <taxon>Boletales</taxon>
        <taxon>Sclerodermatineae</taxon>
        <taxon>Pisolithaceae</taxon>
        <taxon>Pisolithus</taxon>
    </lineage>
</organism>
<dbReference type="InterPro" id="IPR040663">
    <property type="entry name" value="DNA_pol_D_N"/>
</dbReference>
<evidence type="ECO:0000256" key="3">
    <source>
        <dbReference type="ARBA" id="ARBA00012417"/>
    </source>
</evidence>
<dbReference type="GO" id="GO:0003677">
    <property type="term" value="F:DNA binding"/>
    <property type="evidence" value="ECO:0007669"/>
    <property type="project" value="InterPro"/>
</dbReference>
<comment type="catalytic activity">
    <reaction evidence="9">
        <text>DNA(n) + a 2'-deoxyribonucleoside 5'-triphosphate = DNA(n+1) + diphosphate</text>
        <dbReference type="Rhea" id="RHEA:22508"/>
        <dbReference type="Rhea" id="RHEA-COMP:17339"/>
        <dbReference type="Rhea" id="RHEA-COMP:17340"/>
        <dbReference type="ChEBI" id="CHEBI:33019"/>
        <dbReference type="ChEBI" id="CHEBI:61560"/>
        <dbReference type="ChEBI" id="CHEBI:173112"/>
        <dbReference type="EC" id="2.7.7.7"/>
    </reaction>
</comment>
<dbReference type="FunCoup" id="A0A0C3KUH2">
    <property type="interactions" value="360"/>
</dbReference>
<gene>
    <name evidence="12" type="ORF">M404DRAFT_992818</name>
</gene>
<evidence type="ECO:0000256" key="2">
    <source>
        <dbReference type="ARBA" id="ARBA00006035"/>
    </source>
</evidence>
<dbReference type="PANTHER" id="PTHR10416:SF0">
    <property type="entry name" value="DNA POLYMERASE DELTA SUBUNIT 2"/>
    <property type="match status" value="1"/>
</dbReference>